<evidence type="ECO:0000313" key="1">
    <source>
        <dbReference type="EMBL" id="RNA37187.1"/>
    </source>
</evidence>
<gene>
    <name evidence="1" type="ORF">BpHYR1_036637</name>
</gene>
<dbReference type="Proteomes" id="UP000276133">
    <property type="component" value="Unassembled WGS sequence"/>
</dbReference>
<proteinExistence type="predicted"/>
<dbReference type="AlphaFoldDB" id="A0A3M7SNK0"/>
<accession>A0A3M7SNK0</accession>
<dbReference type="OrthoDB" id="304622at2759"/>
<comment type="caution">
    <text evidence="1">The sequence shown here is derived from an EMBL/GenBank/DDBJ whole genome shotgun (WGS) entry which is preliminary data.</text>
</comment>
<evidence type="ECO:0000313" key="2">
    <source>
        <dbReference type="Proteomes" id="UP000276133"/>
    </source>
</evidence>
<reference evidence="1 2" key="1">
    <citation type="journal article" date="2018" name="Sci. Rep.">
        <title>Genomic signatures of local adaptation to the degree of environmental predictability in rotifers.</title>
        <authorList>
            <person name="Franch-Gras L."/>
            <person name="Hahn C."/>
            <person name="Garcia-Roger E.M."/>
            <person name="Carmona M.J."/>
            <person name="Serra M."/>
            <person name="Gomez A."/>
        </authorList>
    </citation>
    <scope>NUCLEOTIDE SEQUENCE [LARGE SCALE GENOMIC DNA]</scope>
    <source>
        <strain evidence="1">HYR1</strain>
    </source>
</reference>
<keyword evidence="2" id="KW-1185">Reference proteome</keyword>
<sequence length="304" mass="35856">MINDDQEYFGFTEEEFTYKQTFSKRKQWDKSNPIVELNFNDSNRNNISNKRYEEHLKKLQQNNQISKMAHKKDAKSEKLKRLEAGFCVYINGAHRKKERYALRHTNLKSNDQNKFQECDNQTIGCSSKTIRKQWANSSFNIKTSDGYIIKINGPDSEFKYKSENVQDYESNDEQHFLNNLGKKDFILDRNNLLDSSESDSEEEEKPNRRIMVELTPKDAKVLRRNMAIFDKENFRKCLNAELDDVDNKSNKNKFSESNPKDNDKSADICDMILSKVVNLRHEDRISLINFLSQFEENTQKTNPE</sequence>
<protein>
    <submittedName>
        <fullName evidence="1">Uncharacterized protein</fullName>
    </submittedName>
</protein>
<dbReference type="EMBL" id="REGN01001075">
    <property type="protein sequence ID" value="RNA37187.1"/>
    <property type="molecule type" value="Genomic_DNA"/>
</dbReference>
<name>A0A3M7SNK0_BRAPC</name>
<organism evidence="1 2">
    <name type="scientific">Brachionus plicatilis</name>
    <name type="common">Marine rotifer</name>
    <name type="synonym">Brachionus muelleri</name>
    <dbReference type="NCBI Taxonomy" id="10195"/>
    <lineage>
        <taxon>Eukaryota</taxon>
        <taxon>Metazoa</taxon>
        <taxon>Spiralia</taxon>
        <taxon>Gnathifera</taxon>
        <taxon>Rotifera</taxon>
        <taxon>Eurotatoria</taxon>
        <taxon>Monogononta</taxon>
        <taxon>Pseudotrocha</taxon>
        <taxon>Ploima</taxon>
        <taxon>Brachionidae</taxon>
        <taxon>Brachionus</taxon>
    </lineage>
</organism>